<evidence type="ECO:0000313" key="13">
    <source>
        <dbReference type="Proteomes" id="UP001240157"/>
    </source>
</evidence>
<evidence type="ECO:0000313" key="8">
    <source>
        <dbReference type="EMBL" id="PTG26471.1"/>
    </source>
</evidence>
<evidence type="ECO:0000313" key="9">
    <source>
        <dbReference type="EMBL" id="PTG69753.1"/>
    </source>
</evidence>
<keyword evidence="4" id="KW-0732">Signal</keyword>
<accession>A0AAE5SX88</accession>
<proteinExistence type="predicted"/>
<dbReference type="Gene3D" id="1.10.530.10">
    <property type="match status" value="1"/>
</dbReference>
<evidence type="ECO:0000313" key="11">
    <source>
        <dbReference type="Proteomes" id="UP000242144"/>
    </source>
</evidence>
<dbReference type="Proteomes" id="UP000242704">
    <property type="component" value="Unassembled WGS sequence"/>
</dbReference>
<comment type="caution">
    <text evidence="7">The sequence shown here is derived from an EMBL/GenBank/DDBJ whole genome shotgun (WGS) entry which is preliminary data.</text>
</comment>
<evidence type="ECO:0000313" key="12">
    <source>
        <dbReference type="Proteomes" id="UP000242704"/>
    </source>
</evidence>
<feature type="chain" id="PRO_5044706225" evidence="4">
    <location>
        <begin position="29"/>
        <end position="231"/>
    </location>
</feature>
<protein>
    <submittedName>
        <fullName evidence="6 7">Transglycosylase</fullName>
    </submittedName>
</protein>
<dbReference type="Proteomes" id="UP000242144">
    <property type="component" value="Unassembled WGS sequence"/>
</dbReference>
<evidence type="ECO:0000313" key="7">
    <source>
        <dbReference type="EMBL" id="PTG11358.1"/>
    </source>
</evidence>
<dbReference type="SUPFAM" id="SSF53955">
    <property type="entry name" value="Lysozyme-like"/>
    <property type="match status" value="1"/>
</dbReference>
<reference evidence="10 11" key="1">
    <citation type="journal article" date="2016" name="Front. Microbiol.">
        <title>Comprehensive Phylogenetic Analysis of Bovine Non-aureus Staphylococci Species Based on Whole-Genome Sequencing.</title>
        <authorList>
            <person name="Naushad S."/>
            <person name="Barkema H.W."/>
            <person name="Luby C."/>
            <person name="Condas L.A."/>
            <person name="Nobrega D.B."/>
            <person name="Carson D.A."/>
            <person name="De Buck J."/>
        </authorList>
    </citation>
    <scope>NUCLEOTIDE SEQUENCE [LARGE SCALE GENOMIC DNA]</scope>
    <source>
        <strain evidence="8 11">SNUC 105</strain>
        <strain evidence="9 10">SNUC 1363</strain>
        <strain evidence="7 12">SNUC 505</strain>
    </source>
</reference>
<evidence type="ECO:0000256" key="3">
    <source>
        <dbReference type="SAM" id="MobiDB-lite"/>
    </source>
</evidence>
<dbReference type="CDD" id="cd13925">
    <property type="entry name" value="RPF"/>
    <property type="match status" value="1"/>
</dbReference>
<dbReference type="EMBL" id="PZCM01000011">
    <property type="protein sequence ID" value="PTG26471.1"/>
    <property type="molecule type" value="Genomic_DNA"/>
</dbReference>
<evidence type="ECO:0000259" key="5">
    <source>
        <dbReference type="Pfam" id="PF06737"/>
    </source>
</evidence>
<reference evidence="7" key="2">
    <citation type="submission" date="2018-03" db="EMBL/GenBank/DDBJ databases">
        <authorList>
            <person name="Naushad S."/>
        </authorList>
    </citation>
    <scope>NUCLEOTIDE SEQUENCE</scope>
    <source>
        <strain evidence="8">SNUC 105</strain>
        <strain evidence="9">SNUC 1363</strain>
        <strain evidence="7">SNUC 505</strain>
    </source>
</reference>
<feature type="domain" description="Resuscitation-promoting factor core lysozyme-like" evidence="5">
    <location>
        <begin position="152"/>
        <end position="231"/>
    </location>
</feature>
<name>A0AAE5SX88_STACR</name>
<evidence type="ECO:0000313" key="10">
    <source>
        <dbReference type="Proteomes" id="UP000242008"/>
    </source>
</evidence>
<dbReference type="Pfam" id="PF06737">
    <property type="entry name" value="Transglycosylas"/>
    <property type="match status" value="1"/>
</dbReference>
<gene>
    <name evidence="8" type="ORF">BU638_08825</name>
    <name evidence="7" type="ORF">BU653_11380</name>
    <name evidence="9" type="ORF">BU676_06025</name>
    <name evidence="6" type="ORF">RCF65_04425</name>
</gene>
<dbReference type="AlphaFoldDB" id="A0AAE5SX88"/>
<keyword evidence="2" id="KW-0326">Glycosidase</keyword>
<dbReference type="GO" id="GO:0016798">
    <property type="term" value="F:hydrolase activity, acting on glycosyl bonds"/>
    <property type="evidence" value="ECO:0007669"/>
    <property type="project" value="UniProtKB-KW"/>
</dbReference>
<dbReference type="InterPro" id="IPR010618">
    <property type="entry name" value="RPF"/>
</dbReference>
<feature type="compositionally biased region" description="Low complexity" evidence="3">
    <location>
        <begin position="110"/>
        <end position="145"/>
    </location>
</feature>
<feature type="signal peptide" evidence="4">
    <location>
        <begin position="1"/>
        <end position="28"/>
    </location>
</feature>
<evidence type="ECO:0000313" key="6">
    <source>
        <dbReference type="EMBL" id="MDQ7175227.1"/>
    </source>
</evidence>
<evidence type="ECO:0000256" key="4">
    <source>
        <dbReference type="SAM" id="SignalP"/>
    </source>
</evidence>
<feature type="region of interest" description="Disordered" evidence="3">
    <location>
        <begin position="97"/>
        <end position="154"/>
    </location>
</feature>
<dbReference type="InterPro" id="IPR023346">
    <property type="entry name" value="Lysozyme-like_dom_sf"/>
</dbReference>
<dbReference type="Proteomes" id="UP001240157">
    <property type="component" value="Unassembled WGS sequence"/>
</dbReference>
<reference evidence="6 13" key="3">
    <citation type="submission" date="2023-08" db="EMBL/GenBank/DDBJ databases">
        <title>Whole genome sequencing of Staphylococcus chromogenes NNSch 2386.</title>
        <authorList>
            <person name="Kropotov V.S."/>
            <person name="Boriskina E.V."/>
            <person name="Gordinskaya N.A."/>
            <person name="Shkurkina I.S."/>
            <person name="Kryazhev D.V."/>
            <person name="Alekseeva A.E."/>
            <person name="Makhova M.A."/>
        </authorList>
    </citation>
    <scope>NUCLEOTIDE SEQUENCE [LARGE SCALE GENOMIC DNA]</scope>
    <source>
        <strain evidence="6 13">NNSch 2386</strain>
    </source>
</reference>
<dbReference type="EMBL" id="PZAO01000011">
    <property type="protein sequence ID" value="PTG69753.1"/>
    <property type="molecule type" value="Genomic_DNA"/>
</dbReference>
<feature type="compositionally biased region" description="Polar residues" evidence="3">
    <location>
        <begin position="97"/>
        <end position="109"/>
    </location>
</feature>
<dbReference type="RefSeq" id="WP_105963346.1">
    <property type="nucleotide sequence ID" value="NZ_CP133242.1"/>
</dbReference>
<dbReference type="EMBL" id="PZBZ01000116">
    <property type="protein sequence ID" value="PTG11358.1"/>
    <property type="molecule type" value="Genomic_DNA"/>
</dbReference>
<keyword evidence="10" id="KW-1185">Reference proteome</keyword>
<organism evidence="7 12">
    <name type="scientific">Staphylococcus chromogenes</name>
    <name type="common">Staphylococcus hyicus subsp. chromogenes</name>
    <dbReference type="NCBI Taxonomy" id="46126"/>
    <lineage>
        <taxon>Bacteria</taxon>
        <taxon>Bacillati</taxon>
        <taxon>Bacillota</taxon>
        <taxon>Bacilli</taxon>
        <taxon>Bacillales</taxon>
        <taxon>Staphylococcaceae</taxon>
        <taxon>Staphylococcus</taxon>
    </lineage>
</organism>
<keyword evidence="1" id="KW-0378">Hydrolase</keyword>
<dbReference type="EMBL" id="JAVGJF010000018">
    <property type="protein sequence ID" value="MDQ7175227.1"/>
    <property type="molecule type" value="Genomic_DNA"/>
</dbReference>
<evidence type="ECO:0000256" key="1">
    <source>
        <dbReference type="ARBA" id="ARBA00022801"/>
    </source>
</evidence>
<dbReference type="Proteomes" id="UP000242008">
    <property type="component" value="Unassembled WGS sequence"/>
</dbReference>
<evidence type="ECO:0000256" key="2">
    <source>
        <dbReference type="ARBA" id="ARBA00023295"/>
    </source>
</evidence>
<sequence>MKKTLLASSLAVAIGATGVAAHTTDAHASEATQSSIDQAQLAQKALNNDQSLNESPIQAGAYDYNFTYEGTNFHFWSDGTYFGWSYNGFGGQTASEQTSVAQPAQIQDVASQASTQSESNTAASTTQQASSEAPAATEAPKTTQTSTSGSGVNSHLQLIKQRESGGDYSAVNPSSGAAGAYQFLPSTWDSVAQQVDPSYVGVNPAQAPAAVQDKFAQHLYNTGGAGHWVTA</sequence>